<evidence type="ECO:0000313" key="2">
    <source>
        <dbReference type="Proteomes" id="UP000242498"/>
    </source>
</evidence>
<proteinExistence type="predicted"/>
<sequence length="85" mass="9434">MENQTNTPTKSLNDSWLTVKLLAQAEPAFTESSIRNHVFNANDRKSSKGIINGNGLAPYIRRVGSKVLINHGGFLAWIEGQQHDE</sequence>
<evidence type="ECO:0000313" key="1">
    <source>
        <dbReference type="EMBL" id="SNX60381.1"/>
    </source>
</evidence>
<dbReference type="OrthoDB" id="8550105at2"/>
<dbReference type="RefSeq" id="WP_096292976.1">
    <property type="nucleotide sequence ID" value="NZ_LT907782.1"/>
</dbReference>
<dbReference type="Proteomes" id="UP000242498">
    <property type="component" value="Chromosome I"/>
</dbReference>
<accession>A0A285BYJ6</accession>
<organism evidence="1 2">
    <name type="scientific">Nitrosomonas ureae</name>
    <dbReference type="NCBI Taxonomy" id="44577"/>
    <lineage>
        <taxon>Bacteria</taxon>
        <taxon>Pseudomonadati</taxon>
        <taxon>Pseudomonadota</taxon>
        <taxon>Betaproteobacteria</taxon>
        <taxon>Nitrosomonadales</taxon>
        <taxon>Nitrosomonadaceae</taxon>
        <taxon>Nitrosomonas</taxon>
    </lineage>
</organism>
<protein>
    <submittedName>
        <fullName evidence="1">Uncharacterized protein</fullName>
    </submittedName>
</protein>
<reference evidence="1 2" key="1">
    <citation type="submission" date="2017-08" db="EMBL/GenBank/DDBJ databases">
        <authorList>
            <person name="de Groot N.N."/>
        </authorList>
    </citation>
    <scope>NUCLEOTIDE SEQUENCE [LARGE SCALE GENOMIC DNA]</scope>
    <source>
        <strain evidence="1 2">Nm15</strain>
    </source>
</reference>
<name>A0A285BYJ6_9PROT</name>
<dbReference type="EMBL" id="LT907782">
    <property type="protein sequence ID" value="SNX60381.1"/>
    <property type="molecule type" value="Genomic_DNA"/>
</dbReference>
<gene>
    <name evidence="1" type="ORF">SAMN06296273_1843</name>
</gene>
<dbReference type="AlphaFoldDB" id="A0A285BYJ6"/>